<dbReference type="CDD" id="cd00075">
    <property type="entry name" value="HATPase"/>
    <property type="match status" value="1"/>
</dbReference>
<evidence type="ECO:0000313" key="15">
    <source>
        <dbReference type="Proteomes" id="UP001519654"/>
    </source>
</evidence>
<dbReference type="EC" id="2.7.13.3" evidence="3"/>
<evidence type="ECO:0000256" key="10">
    <source>
        <dbReference type="ARBA" id="ARBA00023136"/>
    </source>
</evidence>
<dbReference type="Gene3D" id="6.10.340.10">
    <property type="match status" value="1"/>
</dbReference>
<dbReference type="Pfam" id="PF00512">
    <property type="entry name" value="HisKA"/>
    <property type="match status" value="1"/>
</dbReference>
<dbReference type="PANTHER" id="PTHR45436">
    <property type="entry name" value="SENSOR HISTIDINE KINASE YKOH"/>
    <property type="match status" value="1"/>
</dbReference>
<keyword evidence="6 11" id="KW-0812">Transmembrane</keyword>
<evidence type="ECO:0000256" key="4">
    <source>
        <dbReference type="ARBA" id="ARBA00022553"/>
    </source>
</evidence>
<dbReference type="InterPro" id="IPR003594">
    <property type="entry name" value="HATPase_dom"/>
</dbReference>
<comment type="subcellular location">
    <subcellularLocation>
        <location evidence="2">Cell membrane</location>
    </subcellularLocation>
</comment>
<comment type="caution">
    <text evidence="14">The sequence shown here is derived from an EMBL/GenBank/DDBJ whole genome shotgun (WGS) entry which is preliminary data.</text>
</comment>
<dbReference type="Gene3D" id="1.10.287.130">
    <property type="match status" value="1"/>
</dbReference>
<feature type="transmembrane region" description="Helical" evidence="11">
    <location>
        <begin position="6"/>
        <end position="28"/>
    </location>
</feature>
<protein>
    <recommendedName>
        <fullName evidence="3">histidine kinase</fullName>
        <ecNumber evidence="3">2.7.13.3</ecNumber>
    </recommendedName>
</protein>
<dbReference type="InterPro" id="IPR003660">
    <property type="entry name" value="HAMP_dom"/>
</dbReference>
<keyword evidence="9" id="KW-0902">Two-component regulatory system</keyword>
<dbReference type="InterPro" id="IPR036890">
    <property type="entry name" value="HATPase_C_sf"/>
</dbReference>
<dbReference type="PRINTS" id="PR00344">
    <property type="entry name" value="BCTRLSENSOR"/>
</dbReference>
<dbReference type="PROSITE" id="PS50885">
    <property type="entry name" value="HAMP"/>
    <property type="match status" value="1"/>
</dbReference>
<dbReference type="InterPro" id="IPR050428">
    <property type="entry name" value="TCS_sensor_his_kinase"/>
</dbReference>
<keyword evidence="4" id="KW-0597">Phosphoprotein</keyword>
<dbReference type="SUPFAM" id="SSF55874">
    <property type="entry name" value="ATPase domain of HSP90 chaperone/DNA topoisomerase II/histidine kinase"/>
    <property type="match status" value="1"/>
</dbReference>
<dbReference type="Gene3D" id="3.30.565.10">
    <property type="entry name" value="Histidine kinase-like ATPase, C-terminal domain"/>
    <property type="match status" value="1"/>
</dbReference>
<name>A0ABS5Z140_9ACTN</name>
<dbReference type="InterPro" id="IPR003661">
    <property type="entry name" value="HisK_dim/P_dom"/>
</dbReference>
<dbReference type="PANTHER" id="PTHR45436:SF5">
    <property type="entry name" value="SENSOR HISTIDINE KINASE TRCS"/>
    <property type="match status" value="1"/>
</dbReference>
<keyword evidence="15" id="KW-1185">Reference proteome</keyword>
<proteinExistence type="predicted"/>
<comment type="catalytic activity">
    <reaction evidence="1">
        <text>ATP + protein L-histidine = ADP + protein N-phospho-L-histidine.</text>
        <dbReference type="EC" id="2.7.13.3"/>
    </reaction>
</comment>
<evidence type="ECO:0000256" key="3">
    <source>
        <dbReference type="ARBA" id="ARBA00012438"/>
    </source>
</evidence>
<evidence type="ECO:0000256" key="2">
    <source>
        <dbReference type="ARBA" id="ARBA00004236"/>
    </source>
</evidence>
<dbReference type="SUPFAM" id="SSF158472">
    <property type="entry name" value="HAMP domain-like"/>
    <property type="match status" value="1"/>
</dbReference>
<dbReference type="SUPFAM" id="SSF47384">
    <property type="entry name" value="Homodimeric domain of signal transducing histidine kinase"/>
    <property type="match status" value="1"/>
</dbReference>
<dbReference type="Pfam" id="PF02518">
    <property type="entry name" value="HATPase_c"/>
    <property type="match status" value="1"/>
</dbReference>
<dbReference type="InterPro" id="IPR004358">
    <property type="entry name" value="Sig_transdc_His_kin-like_C"/>
</dbReference>
<evidence type="ECO:0000256" key="9">
    <source>
        <dbReference type="ARBA" id="ARBA00023012"/>
    </source>
</evidence>
<keyword evidence="10 11" id="KW-0472">Membrane</keyword>
<keyword evidence="5" id="KW-0808">Transferase</keyword>
<evidence type="ECO:0000256" key="1">
    <source>
        <dbReference type="ARBA" id="ARBA00000085"/>
    </source>
</evidence>
<feature type="transmembrane region" description="Helical" evidence="11">
    <location>
        <begin position="144"/>
        <end position="165"/>
    </location>
</feature>
<dbReference type="Proteomes" id="UP001519654">
    <property type="component" value="Unassembled WGS sequence"/>
</dbReference>
<dbReference type="InterPro" id="IPR036097">
    <property type="entry name" value="HisK_dim/P_sf"/>
</dbReference>
<sequence length="437" mass="46691">MLVSVLALTVGLAAGGVLLVGVLNFALLRAVNSEADQTAESIAYLISQKQLPDPIPVNAAMQAQVIDADGRVVSISASADRLIPMLHADELQGLADGGVREIPGSRIGLAGQARVVMKVAGTPSEPQRVLVARSTNDLSVGVRILAITLLVAFPLLIALLAIVLWRVLGAALHPVDALRAGAEEITGGTREGRLPVPESRDEIHRLATTLNGMLHRLDAARTRQRAFVADAAHELRSPLTNMRTELEVAQRLPDNDWQALSADLLTDVDRLSRLVDDLLLLARADDGGGRAVAAPFRTVDLGSLVGDLADRYPTVTYLRPEVPMEVVGEPDALGRVVANLLDNAVRHAKSRVQVTVRAEATQRVITVTDDGPGIPQADRERVFDRFTRLDDARARDAGGSGLGLAIVRELVRRHGGFVTLGDAEPGLRVDVRLPALR</sequence>
<accession>A0ABS5Z140</accession>
<gene>
    <name evidence="14" type="ORF">KOI35_38410</name>
</gene>
<dbReference type="InterPro" id="IPR005467">
    <property type="entry name" value="His_kinase_dom"/>
</dbReference>
<dbReference type="CDD" id="cd06225">
    <property type="entry name" value="HAMP"/>
    <property type="match status" value="1"/>
</dbReference>
<feature type="domain" description="HAMP" evidence="13">
    <location>
        <begin position="169"/>
        <end position="222"/>
    </location>
</feature>
<dbReference type="SMART" id="SM00387">
    <property type="entry name" value="HATPase_c"/>
    <property type="match status" value="1"/>
</dbReference>
<organism evidence="14 15">
    <name type="scientific">Paractinoplanes bogorensis</name>
    <dbReference type="NCBI Taxonomy" id="1610840"/>
    <lineage>
        <taxon>Bacteria</taxon>
        <taxon>Bacillati</taxon>
        <taxon>Actinomycetota</taxon>
        <taxon>Actinomycetes</taxon>
        <taxon>Micromonosporales</taxon>
        <taxon>Micromonosporaceae</taxon>
        <taxon>Paractinoplanes</taxon>
    </lineage>
</organism>
<dbReference type="SMART" id="SM00304">
    <property type="entry name" value="HAMP"/>
    <property type="match status" value="1"/>
</dbReference>
<dbReference type="EMBL" id="JAHKKG010000014">
    <property type="protein sequence ID" value="MBU2669402.1"/>
    <property type="molecule type" value="Genomic_DNA"/>
</dbReference>
<dbReference type="Pfam" id="PF00672">
    <property type="entry name" value="HAMP"/>
    <property type="match status" value="1"/>
</dbReference>
<evidence type="ECO:0000259" key="13">
    <source>
        <dbReference type="PROSITE" id="PS50885"/>
    </source>
</evidence>
<dbReference type="RefSeq" id="WP_215794079.1">
    <property type="nucleotide sequence ID" value="NZ_JAHKKG010000014.1"/>
</dbReference>
<evidence type="ECO:0000259" key="12">
    <source>
        <dbReference type="PROSITE" id="PS50109"/>
    </source>
</evidence>
<dbReference type="PROSITE" id="PS50109">
    <property type="entry name" value="HIS_KIN"/>
    <property type="match status" value="1"/>
</dbReference>
<evidence type="ECO:0000313" key="14">
    <source>
        <dbReference type="EMBL" id="MBU2669402.1"/>
    </source>
</evidence>
<evidence type="ECO:0000256" key="5">
    <source>
        <dbReference type="ARBA" id="ARBA00022679"/>
    </source>
</evidence>
<dbReference type="CDD" id="cd00082">
    <property type="entry name" value="HisKA"/>
    <property type="match status" value="1"/>
</dbReference>
<keyword evidence="8 11" id="KW-1133">Transmembrane helix</keyword>
<dbReference type="SMART" id="SM00388">
    <property type="entry name" value="HisKA"/>
    <property type="match status" value="1"/>
</dbReference>
<evidence type="ECO:0000256" key="6">
    <source>
        <dbReference type="ARBA" id="ARBA00022692"/>
    </source>
</evidence>
<keyword evidence="7" id="KW-0418">Kinase</keyword>
<feature type="domain" description="Histidine kinase" evidence="12">
    <location>
        <begin position="230"/>
        <end position="437"/>
    </location>
</feature>
<evidence type="ECO:0000256" key="11">
    <source>
        <dbReference type="SAM" id="Phobius"/>
    </source>
</evidence>
<evidence type="ECO:0000256" key="7">
    <source>
        <dbReference type="ARBA" id="ARBA00022777"/>
    </source>
</evidence>
<reference evidence="14 15" key="1">
    <citation type="submission" date="2021-06" db="EMBL/GenBank/DDBJ databases">
        <title>Actinoplanes lichenicola sp. nov., and Actinoplanes ovalisporus sp. nov., isolated from lichen in Thailand.</title>
        <authorList>
            <person name="Saeng-In P."/>
            <person name="Kanchanasin P."/>
            <person name="Yuki M."/>
            <person name="Kudo T."/>
            <person name="Ohkuma M."/>
            <person name="Phongsopitanun W."/>
            <person name="Tanasupawat S."/>
        </authorList>
    </citation>
    <scope>NUCLEOTIDE SEQUENCE [LARGE SCALE GENOMIC DNA]</scope>
    <source>
        <strain evidence="14 15">NBRC 110975</strain>
    </source>
</reference>
<evidence type="ECO:0000256" key="8">
    <source>
        <dbReference type="ARBA" id="ARBA00022989"/>
    </source>
</evidence>